<dbReference type="EMBL" id="CP024201">
    <property type="protein sequence ID" value="ATQ42453.1"/>
    <property type="molecule type" value="Genomic_DNA"/>
</dbReference>
<keyword evidence="2" id="KW-1133">Transmembrane helix</keyword>
<protein>
    <submittedName>
        <fullName evidence="3">Uncharacterized protein</fullName>
    </submittedName>
</protein>
<reference evidence="3 4" key="1">
    <citation type="submission" date="2017-10" db="EMBL/GenBank/DDBJ databases">
        <title>Genome sequence of Caulobacter mirabilis FWC38.</title>
        <authorList>
            <person name="Fiebig A."/>
            <person name="Crosson S."/>
        </authorList>
    </citation>
    <scope>NUCLEOTIDE SEQUENCE [LARGE SCALE GENOMIC DNA]</scope>
    <source>
        <strain evidence="3 4">FWC 38</strain>
    </source>
</reference>
<feature type="compositionally biased region" description="Acidic residues" evidence="1">
    <location>
        <begin position="204"/>
        <end position="216"/>
    </location>
</feature>
<evidence type="ECO:0000256" key="2">
    <source>
        <dbReference type="SAM" id="Phobius"/>
    </source>
</evidence>
<keyword evidence="2" id="KW-0812">Transmembrane</keyword>
<proteinExistence type="predicted"/>
<evidence type="ECO:0000256" key="1">
    <source>
        <dbReference type="SAM" id="MobiDB-lite"/>
    </source>
</evidence>
<dbReference type="KEGG" id="cmb:CSW64_08510"/>
<organism evidence="3 4">
    <name type="scientific">Caulobacter mirabilis</name>
    <dbReference type="NCBI Taxonomy" id="69666"/>
    <lineage>
        <taxon>Bacteria</taxon>
        <taxon>Pseudomonadati</taxon>
        <taxon>Pseudomonadota</taxon>
        <taxon>Alphaproteobacteria</taxon>
        <taxon>Caulobacterales</taxon>
        <taxon>Caulobacteraceae</taxon>
        <taxon>Caulobacter</taxon>
    </lineage>
</organism>
<feature type="compositionally biased region" description="Low complexity" evidence="1">
    <location>
        <begin position="177"/>
        <end position="201"/>
    </location>
</feature>
<feature type="transmembrane region" description="Helical" evidence="2">
    <location>
        <begin position="6"/>
        <end position="28"/>
    </location>
</feature>
<evidence type="ECO:0000313" key="4">
    <source>
        <dbReference type="Proteomes" id="UP000228945"/>
    </source>
</evidence>
<keyword evidence="2" id="KW-0472">Membrane</keyword>
<accession>A0A2D2AWT0</accession>
<keyword evidence="4" id="KW-1185">Reference proteome</keyword>
<gene>
    <name evidence="3" type="ORF">CSW64_08510</name>
</gene>
<feature type="region of interest" description="Disordered" evidence="1">
    <location>
        <begin position="175"/>
        <end position="216"/>
    </location>
</feature>
<dbReference type="AlphaFoldDB" id="A0A2D2AWT0"/>
<dbReference type="RefSeq" id="WP_099621710.1">
    <property type="nucleotide sequence ID" value="NZ_CP024201.1"/>
</dbReference>
<name>A0A2D2AWT0_9CAUL</name>
<sequence length="216" mass="23726">MTETARLLLMLGLAGTAMTFLGSALVWFRNEPRRIRRALRRVLGAEPDALLIAQGRGRGAGFSLTQGALAVAWDRGAWCLVYRLGEILGAELIVDGEVVAKTHRDGFRQTLQTRIASADQVTLRLTLNDPTYPDFELDLWLAGDEARRDDWSPRAAVQEGDRWLARIDAIFRRTAKAKPPQAAAVAVRTPPTARASSPAPAQLADDDGPPWDEDED</sequence>
<evidence type="ECO:0000313" key="3">
    <source>
        <dbReference type="EMBL" id="ATQ42453.1"/>
    </source>
</evidence>
<dbReference type="Proteomes" id="UP000228945">
    <property type="component" value="Chromosome"/>
</dbReference>